<dbReference type="Proteomes" id="UP000199323">
    <property type="component" value="Unassembled WGS sequence"/>
</dbReference>
<feature type="domain" description="Phosphodiester glycosidase" evidence="2">
    <location>
        <begin position="241"/>
        <end position="379"/>
    </location>
</feature>
<dbReference type="STRING" id="380248.SAMN05216251_101488"/>
<sequence length="428" mass="45883">MTQQTGGQIAQRRDDADSAEAAGGGGGRPRRRRLLPWKHKRDLTAVQLRRRKLVTRSALGVCVLCAGTVGWSVGQALTYPGKDSNMARLAEWARDHELGFVVNKLEDVQYNMHPPKVGGTLSADALARMKATAPATTAGAAPKGAPAAAPAAPVIPLRAPMRPLVTPGLPGEGVFRTLSSAHGQPIVQGTYVRPDGDHTSYEAAVAWISGKHARFQLHPGFREPGGTFSVPPTIPKGQRTGLVATWNGGFRVTDGGSRGGFYLNGQTAGDLRDGAASEVFYKDGSIRIGVWGRDVHMTKDVVGVRQCLELMVDGGRVVPDIGDDSKWGVTDQSKMFVERSGVGVTAQGDIIMVVGQALSARTLAELMQRAGAVRAMPLDMNRAWPSFMSYDGSKDPSNPKPTNILDFEDPPDRYYVQATRDFVAVYAR</sequence>
<evidence type="ECO:0000313" key="4">
    <source>
        <dbReference type="Proteomes" id="UP000199323"/>
    </source>
</evidence>
<reference evidence="4" key="1">
    <citation type="submission" date="2016-10" db="EMBL/GenBank/DDBJ databases">
        <authorList>
            <person name="Varghese N."/>
            <person name="Submissions S."/>
        </authorList>
    </citation>
    <scope>NUCLEOTIDE SEQUENCE [LARGE SCALE GENOMIC DNA]</scope>
    <source>
        <strain evidence="4">CGMCC 4.3510</strain>
    </source>
</reference>
<dbReference type="AlphaFoldDB" id="A0A1I1XQA8"/>
<dbReference type="InterPro" id="IPR018711">
    <property type="entry name" value="NAGPA"/>
</dbReference>
<dbReference type="Pfam" id="PF09992">
    <property type="entry name" value="NAGPA"/>
    <property type="match status" value="1"/>
</dbReference>
<gene>
    <name evidence="3" type="ORF">SAMN05216251_101488</name>
</gene>
<evidence type="ECO:0000256" key="1">
    <source>
        <dbReference type="SAM" id="MobiDB-lite"/>
    </source>
</evidence>
<accession>A0A1I1XQA8</accession>
<dbReference type="EMBL" id="FONG01000001">
    <property type="protein sequence ID" value="SFE09516.1"/>
    <property type="molecule type" value="Genomic_DNA"/>
</dbReference>
<keyword evidence="4" id="KW-1185">Reference proteome</keyword>
<dbReference type="OrthoDB" id="141240at2"/>
<name>A0A1I1XQA8_9ACTN</name>
<feature type="region of interest" description="Disordered" evidence="1">
    <location>
        <begin position="1"/>
        <end position="34"/>
    </location>
</feature>
<evidence type="ECO:0000259" key="2">
    <source>
        <dbReference type="Pfam" id="PF09992"/>
    </source>
</evidence>
<dbReference type="RefSeq" id="WP_093711602.1">
    <property type="nucleotide sequence ID" value="NZ_FONG01000001.1"/>
</dbReference>
<organism evidence="3 4">
    <name type="scientific">Actinacidiphila alni</name>
    <dbReference type="NCBI Taxonomy" id="380248"/>
    <lineage>
        <taxon>Bacteria</taxon>
        <taxon>Bacillati</taxon>
        <taxon>Actinomycetota</taxon>
        <taxon>Actinomycetes</taxon>
        <taxon>Kitasatosporales</taxon>
        <taxon>Streptomycetaceae</taxon>
        <taxon>Actinacidiphila</taxon>
    </lineage>
</organism>
<evidence type="ECO:0000313" key="3">
    <source>
        <dbReference type="EMBL" id="SFE09516.1"/>
    </source>
</evidence>
<proteinExistence type="predicted"/>
<protein>
    <recommendedName>
        <fullName evidence="2">Phosphodiester glycosidase domain-containing protein</fullName>
    </recommendedName>
</protein>